<dbReference type="RefSeq" id="WP_120466204.1">
    <property type="nucleotide sequence ID" value="NZ_RAYQ01000001.1"/>
</dbReference>
<reference evidence="1 2" key="1">
    <citation type="submission" date="2018-09" db="EMBL/GenBank/DDBJ databases">
        <title>Murine metabolic-syndrome-specific gut microbial biobank.</title>
        <authorList>
            <person name="Liu C."/>
        </authorList>
    </citation>
    <scope>NUCLEOTIDE SEQUENCE [LARGE SCALE GENOMIC DNA]</scope>
    <source>
        <strain evidence="1 2">0.1xD8-82</strain>
    </source>
</reference>
<dbReference type="OrthoDB" id="10019588at2"/>
<organism evidence="1 2">
    <name type="scientific">Parablautia intestinalis</name>
    <dbReference type="NCBI Taxonomy" id="2320100"/>
    <lineage>
        <taxon>Bacteria</taxon>
        <taxon>Bacillati</taxon>
        <taxon>Bacillota</taxon>
        <taxon>Clostridia</taxon>
        <taxon>Lachnospirales</taxon>
        <taxon>Lachnospiraceae</taxon>
        <taxon>Parablautia</taxon>
    </lineage>
</organism>
<proteinExistence type="predicted"/>
<gene>
    <name evidence="1" type="ORF">D7V94_01890</name>
</gene>
<comment type="caution">
    <text evidence="1">The sequence shown here is derived from an EMBL/GenBank/DDBJ whole genome shotgun (WGS) entry which is preliminary data.</text>
</comment>
<evidence type="ECO:0000313" key="1">
    <source>
        <dbReference type="EMBL" id="RKI94318.1"/>
    </source>
</evidence>
<name>A0A3A9ASC0_9FIRM</name>
<evidence type="ECO:0000313" key="2">
    <source>
        <dbReference type="Proteomes" id="UP000280696"/>
    </source>
</evidence>
<keyword evidence="2" id="KW-1185">Reference proteome</keyword>
<dbReference type="AlphaFoldDB" id="A0A3A9ASC0"/>
<dbReference type="Proteomes" id="UP000280696">
    <property type="component" value="Unassembled WGS sequence"/>
</dbReference>
<accession>A0A3A9ASC0</accession>
<protein>
    <submittedName>
        <fullName evidence="1">Uncharacterized protein</fullName>
    </submittedName>
</protein>
<sequence length="127" mass="13332">MYDVLDIEVGAGQGKIKKIKVKNDLGYESWYEVNKFVLFAEASAHLKGNAAAGIGQSAARSATPDGKQIYMGIDVAGGADMTVCGKSLEMTDIEKGYTARAALKIGEAVAAGIEAGIAFTMVNRKGR</sequence>
<dbReference type="EMBL" id="RAYQ01000001">
    <property type="protein sequence ID" value="RKI94318.1"/>
    <property type="molecule type" value="Genomic_DNA"/>
</dbReference>